<proteinExistence type="predicted"/>
<gene>
    <name evidence="2" type="ORF">SAMN05661099_3207</name>
</gene>
<feature type="transmembrane region" description="Helical" evidence="1">
    <location>
        <begin position="30"/>
        <end position="48"/>
    </location>
</feature>
<reference evidence="3" key="1">
    <citation type="submission" date="2017-02" db="EMBL/GenBank/DDBJ databases">
        <authorList>
            <person name="Varghese N."/>
            <person name="Submissions S."/>
        </authorList>
    </citation>
    <scope>NUCLEOTIDE SEQUENCE [LARGE SCALE GENOMIC DNA]</scope>
    <source>
        <strain evidence="3">DSM 22385</strain>
    </source>
</reference>
<feature type="transmembrane region" description="Helical" evidence="1">
    <location>
        <begin position="563"/>
        <end position="585"/>
    </location>
</feature>
<feature type="transmembrane region" description="Helical" evidence="1">
    <location>
        <begin position="6"/>
        <end position="23"/>
    </location>
</feature>
<dbReference type="EMBL" id="FUYR01000004">
    <property type="protein sequence ID" value="SKB87246.1"/>
    <property type="molecule type" value="Genomic_DNA"/>
</dbReference>
<evidence type="ECO:0008006" key="4">
    <source>
        <dbReference type="Google" id="ProtNLM"/>
    </source>
</evidence>
<accession>A0A1T5ETH3</accession>
<evidence type="ECO:0000313" key="2">
    <source>
        <dbReference type="EMBL" id="SKB87246.1"/>
    </source>
</evidence>
<evidence type="ECO:0000313" key="3">
    <source>
        <dbReference type="Proteomes" id="UP000189981"/>
    </source>
</evidence>
<keyword evidence="1" id="KW-1133">Transmembrane helix</keyword>
<dbReference type="OrthoDB" id="980086at2"/>
<keyword evidence="1" id="KW-0812">Transmembrane</keyword>
<dbReference type="AlphaFoldDB" id="A0A1T5ETH3"/>
<evidence type="ECO:0000256" key="1">
    <source>
        <dbReference type="SAM" id="Phobius"/>
    </source>
</evidence>
<name>A0A1T5ETH3_9SPHI</name>
<organism evidence="2 3">
    <name type="scientific">Daejeonella lutea</name>
    <dbReference type="NCBI Taxonomy" id="572036"/>
    <lineage>
        <taxon>Bacteria</taxon>
        <taxon>Pseudomonadati</taxon>
        <taxon>Bacteroidota</taxon>
        <taxon>Sphingobacteriia</taxon>
        <taxon>Sphingobacteriales</taxon>
        <taxon>Sphingobacteriaceae</taxon>
        <taxon>Daejeonella</taxon>
    </lineage>
</organism>
<sequence>MENWVIIILCFLVLAFICWKELLRKNKANLAFRLIASLVTVLALYFIARPLSFQRKLDPSKENTAVLLTEGYDKDSLAGLKNIPIYSAEHSIASASKNVKFIPDLQYFSRSQADINKIHILGQGLERHEMESLKNRQLIFHPGRVAGFHSVSWNTTVRSGERLIVQGSFKSESKRAVRILLRGLSTTLDSTEVTGNQTFELRTNPKMLDQAVYSLLALSGKDTLANEKIPVVIEAKTPLRILMLSSSPDFENKFLKNWLASEQYALAVRSAISKDKFSTEFLNMERTGISRLSPALLKNFDILIGDLAELSRLSPSENAVLQTEVSNGLGLVIRADSAGGGGFYRRAFNLRQTRAIDQKNHSLIWPGQMAKKTSAPTPWAMEILPLPGDQPLVRDNKNHILVSSKLNGSGRMIATTVNDTYSWMLNNNSADYTAYWSHILGKAARRTQAAENWEVLSQFPVVNSASELRLESPAGTLPLATANNIPLHFAQDPIQSYRWTAKYWPTEPGWQSIRSGKNEYSWYVFGEDDWQEARAAEKIEHTRKFIDEHKTLVQNPEGIAKTYMYVIPAVWFYILFLVGMGYLWWEGKMN</sequence>
<dbReference type="InterPro" id="IPR029062">
    <property type="entry name" value="Class_I_gatase-like"/>
</dbReference>
<dbReference type="Proteomes" id="UP000189981">
    <property type="component" value="Unassembled WGS sequence"/>
</dbReference>
<dbReference type="STRING" id="572036.SAMN05661099_3207"/>
<dbReference type="SUPFAM" id="SSF52317">
    <property type="entry name" value="Class I glutamine amidotransferase-like"/>
    <property type="match status" value="1"/>
</dbReference>
<protein>
    <recommendedName>
        <fullName evidence="4">N-terminal double-transmembrane domain-containing protein</fullName>
    </recommendedName>
</protein>
<dbReference type="RefSeq" id="WP_079703714.1">
    <property type="nucleotide sequence ID" value="NZ_FUYR01000004.1"/>
</dbReference>
<keyword evidence="3" id="KW-1185">Reference proteome</keyword>
<keyword evidence="1" id="KW-0472">Membrane</keyword>